<evidence type="ECO:0000313" key="4">
    <source>
        <dbReference type="EMBL" id="AKV79194.1"/>
    </source>
</evidence>
<dbReference type="AlphaFoldDB" id="A0A088E774"/>
<evidence type="ECO:0000313" key="5">
    <source>
        <dbReference type="EMBL" id="AKV81439.1"/>
    </source>
</evidence>
<dbReference type="Proteomes" id="UP000056255">
    <property type="component" value="Chromosome"/>
</dbReference>
<sequence length="137" mass="15502">MFDKIFQLGLRDILDSMPSEYITLKEAMDGKLEITLNNGFKHKFDPEEVRKLSNAVPLYLWSLVRIPFIVVKLSTPGEYSINGSEWDIKAISTLLNISGKVISVGQMESLLREFKSLIFITLGYDSISVVNEDKEGI</sequence>
<evidence type="ECO:0000313" key="2">
    <source>
        <dbReference type="EMBL" id="AKV74705.1"/>
    </source>
</evidence>
<dbReference type="GeneID" id="91756236"/>
<evidence type="ECO:0000313" key="3">
    <source>
        <dbReference type="EMBL" id="AKV76943.1"/>
    </source>
</evidence>
<evidence type="ECO:0000313" key="8">
    <source>
        <dbReference type="Proteomes" id="UP000056255"/>
    </source>
</evidence>
<proteinExistence type="predicted"/>
<dbReference type="Proteomes" id="UP000068832">
    <property type="component" value="Chromosome"/>
</dbReference>
<dbReference type="EMBL" id="CP008822">
    <property type="protein sequence ID" value="AIM27863.1"/>
    <property type="molecule type" value="Genomic_DNA"/>
</dbReference>
<dbReference type="EMBL" id="CP012176">
    <property type="protein sequence ID" value="AKV83676.1"/>
    <property type="molecule type" value="Genomic_DNA"/>
</dbReference>
<accession>A0A088E774</accession>
<evidence type="ECO:0000313" key="11">
    <source>
        <dbReference type="Proteomes" id="UP000062475"/>
    </source>
</evidence>
<reference evidence="1 7" key="1">
    <citation type="journal article" date="2014" name="J. Bacteriol.">
        <title>Role of an Archaeal PitA Transporter in the Copper and Arsenic Resistance of Metallosphaera sedula, an Extreme Thermoacidophile.</title>
        <authorList>
            <person name="McCarthy S."/>
            <person name="Ai C."/>
            <person name="Wheaton G."/>
            <person name="Tevatia R."/>
            <person name="Eckrich V."/>
            <person name="Kelly R."/>
            <person name="Blum P."/>
        </authorList>
    </citation>
    <scope>NUCLEOTIDE SEQUENCE [LARGE SCALE GENOMIC DNA]</scope>
    <source>
        <strain evidence="1 7">CuR1</strain>
    </source>
</reference>
<dbReference type="OrthoDB" id="15458at2157"/>
<evidence type="ECO:0008006" key="13">
    <source>
        <dbReference type="Google" id="ProtNLM"/>
    </source>
</evidence>
<dbReference type="Pfam" id="PF01886">
    <property type="entry name" value="DUF61"/>
    <property type="match status" value="1"/>
</dbReference>
<evidence type="ECO:0000313" key="6">
    <source>
        <dbReference type="EMBL" id="AKV83676.1"/>
    </source>
</evidence>
<gene>
    <name evidence="1" type="ORF">HA72_1724</name>
    <name evidence="2" type="ORF">MsedA_1759</name>
    <name evidence="3" type="ORF">MsedB_1761</name>
    <name evidence="4" type="ORF">MsedC_1759</name>
    <name evidence="5" type="ORF">MsedD_1760</name>
    <name evidence="6" type="ORF">MsedE_1761</name>
</gene>
<dbReference type="RefSeq" id="WP_012021666.1">
    <property type="nucleotide sequence ID" value="NZ_AP019770.1"/>
</dbReference>
<evidence type="ECO:0000313" key="9">
    <source>
        <dbReference type="Proteomes" id="UP000061362"/>
    </source>
</evidence>
<reference evidence="6 8" key="3">
    <citation type="submission" date="2015-07" db="EMBL/GenBank/DDBJ databases">
        <title>Physiological, transcriptional responses and genome re-sequencing of acid resistant extremely thermoacidophilic Metallosphaera sedula SARC-M1.</title>
        <authorList>
            <person name="Ai C."/>
            <person name="McCarthy S."/>
            <person name="Eckrich V."/>
            <person name="Rudrappa D."/>
            <person name="Qiu G."/>
            <person name="Blum P."/>
        </authorList>
    </citation>
    <scope>NUCLEOTIDE SEQUENCE [LARGE SCALE GENOMIC DNA]</scope>
    <source>
        <strain evidence="6 8">SARC-M1</strain>
    </source>
</reference>
<dbReference type="Proteomes" id="UP000062398">
    <property type="component" value="Chromosome"/>
</dbReference>
<organism evidence="1 7">
    <name type="scientific">Metallosphaera sedula</name>
    <dbReference type="NCBI Taxonomy" id="43687"/>
    <lineage>
        <taxon>Archaea</taxon>
        <taxon>Thermoproteota</taxon>
        <taxon>Thermoprotei</taxon>
        <taxon>Sulfolobales</taxon>
        <taxon>Sulfolobaceae</taxon>
        <taxon>Metallosphaera</taxon>
    </lineage>
</organism>
<dbReference type="Proteomes" id="UP000061362">
    <property type="component" value="Chromosome"/>
</dbReference>
<evidence type="ECO:0000313" key="12">
    <source>
        <dbReference type="Proteomes" id="UP000068832"/>
    </source>
</evidence>
<dbReference type="Proteomes" id="UP000029084">
    <property type="component" value="Chromosome"/>
</dbReference>
<evidence type="ECO:0000313" key="7">
    <source>
        <dbReference type="Proteomes" id="UP000029084"/>
    </source>
</evidence>
<evidence type="ECO:0000313" key="10">
    <source>
        <dbReference type="Proteomes" id="UP000062398"/>
    </source>
</evidence>
<protein>
    <recommendedName>
        <fullName evidence="13">DUF61 domain-containing protein</fullName>
    </recommendedName>
</protein>
<dbReference type="EMBL" id="CP012172">
    <property type="protein sequence ID" value="AKV74705.1"/>
    <property type="molecule type" value="Genomic_DNA"/>
</dbReference>
<evidence type="ECO:0000313" key="1">
    <source>
        <dbReference type="EMBL" id="AIM27863.1"/>
    </source>
</evidence>
<dbReference type="Proteomes" id="UP000062475">
    <property type="component" value="Chromosome"/>
</dbReference>
<dbReference type="OMA" id="LESNEYH"/>
<name>A0A088E774_9CREN</name>
<dbReference type="EMBL" id="CP012173">
    <property type="protein sequence ID" value="AKV76943.1"/>
    <property type="molecule type" value="Genomic_DNA"/>
</dbReference>
<dbReference type="EMBL" id="CP012175">
    <property type="protein sequence ID" value="AKV81439.1"/>
    <property type="molecule type" value="Genomic_DNA"/>
</dbReference>
<dbReference type="InterPro" id="IPR002746">
    <property type="entry name" value="UPF0216"/>
</dbReference>
<reference evidence="9 10" key="2">
    <citation type="journal article" date="2015" name="Genome Announc.">
        <title>Complete Genome Sequences of Evolved Arsenate-Resistant Metallosphaera sedula Strains.</title>
        <authorList>
            <person name="Ai C."/>
            <person name="McCarthy S."/>
            <person name="Schackwitz W."/>
            <person name="Martin J."/>
            <person name="Lipzen A."/>
            <person name="Blum P."/>
        </authorList>
    </citation>
    <scope>NUCLEOTIDE SEQUENCE [LARGE SCALE GENOMIC DNA]</scope>
    <source>
        <strain evidence="4 10">ARS120-1</strain>
        <strain evidence="5 9">ARS120-2</strain>
        <strain evidence="2 12">ARS50-1</strain>
        <strain evidence="3 11">ARS50-2</strain>
    </source>
</reference>
<dbReference type="PATRIC" id="fig|43687.5.peg.1857"/>
<dbReference type="EMBL" id="CP012174">
    <property type="protein sequence ID" value="AKV79194.1"/>
    <property type="molecule type" value="Genomic_DNA"/>
</dbReference>